<feature type="region of interest" description="Disordered" evidence="1">
    <location>
        <begin position="105"/>
        <end position="127"/>
    </location>
</feature>
<evidence type="ECO:0000313" key="4">
    <source>
        <dbReference type="Proteomes" id="UP000799118"/>
    </source>
</evidence>
<feature type="region of interest" description="Disordered" evidence="1">
    <location>
        <begin position="258"/>
        <end position="298"/>
    </location>
</feature>
<sequence length="409" mass="43324">MTSCTICGSFLSIWCIRCHNASSVAEPDPCQYSNPLLSEGHPTPSQYSSAPSTACSIFPSQSGQQLDLLWHAEVASSMYSLQSQKWSGSQSALAYTQDDLHLAHPSPTSMLSLQSPGPSPSLTQGTSSHFDYQSLAYTLNDLSPAHSSTPSMISSSPAPSLAQSASSSSMYFPPSESSVAHTPSNPPPAQFTGSPVHLNHMRMVSSSSAAPSFTQGITSHYNYPSLAYTSNDSLAQSRAPSMILSSLAPSLTQSASSTSMYFPPSGSSVAHTPSNPPPAQFTGSPLPLPMGPSSLTHPSHPHVHDITIVASTIIITIVHPGYLITLRLPIFGVHAEWSIPSPVQRSVHDIFIAGTIVDPERIFVQHVLPSIRIVGGAHTQQSTPSPVHRITIAAPNGPTFVDPKKTFPL</sequence>
<dbReference type="AlphaFoldDB" id="A0A6A4GFD7"/>
<keyword evidence="4" id="KW-1185">Reference proteome</keyword>
<name>A0A6A4GFD7_9AGAR</name>
<proteinExistence type="predicted"/>
<feature type="signal peptide" evidence="2">
    <location>
        <begin position="1"/>
        <end position="21"/>
    </location>
</feature>
<gene>
    <name evidence="3" type="ORF">BT96DRAFT_982367</name>
</gene>
<feature type="region of interest" description="Disordered" evidence="1">
    <location>
        <begin position="146"/>
        <end position="195"/>
    </location>
</feature>
<dbReference type="Proteomes" id="UP000799118">
    <property type="component" value="Unassembled WGS sequence"/>
</dbReference>
<feature type="compositionally biased region" description="Low complexity" evidence="1">
    <location>
        <begin position="146"/>
        <end position="178"/>
    </location>
</feature>
<protein>
    <submittedName>
        <fullName evidence="3">Uncharacterized protein</fullName>
    </submittedName>
</protein>
<accession>A0A6A4GFD7</accession>
<feature type="compositionally biased region" description="Low complexity" evidence="1">
    <location>
        <begin position="111"/>
        <end position="127"/>
    </location>
</feature>
<feature type="compositionally biased region" description="Polar residues" evidence="1">
    <location>
        <begin position="258"/>
        <end position="273"/>
    </location>
</feature>
<reference evidence="3" key="1">
    <citation type="journal article" date="2019" name="Environ. Microbiol.">
        <title>Fungal ecological strategies reflected in gene transcription - a case study of two litter decomposers.</title>
        <authorList>
            <person name="Barbi F."/>
            <person name="Kohler A."/>
            <person name="Barry K."/>
            <person name="Baskaran P."/>
            <person name="Daum C."/>
            <person name="Fauchery L."/>
            <person name="Ihrmark K."/>
            <person name="Kuo A."/>
            <person name="LaButti K."/>
            <person name="Lipzen A."/>
            <person name="Morin E."/>
            <person name="Grigoriev I.V."/>
            <person name="Henrissat B."/>
            <person name="Lindahl B."/>
            <person name="Martin F."/>
        </authorList>
    </citation>
    <scope>NUCLEOTIDE SEQUENCE</scope>
    <source>
        <strain evidence="3">JB14</strain>
    </source>
</reference>
<evidence type="ECO:0000313" key="3">
    <source>
        <dbReference type="EMBL" id="KAE9384160.1"/>
    </source>
</evidence>
<feature type="chain" id="PRO_5025600698" evidence="2">
    <location>
        <begin position="22"/>
        <end position="409"/>
    </location>
</feature>
<evidence type="ECO:0000256" key="2">
    <source>
        <dbReference type="SAM" id="SignalP"/>
    </source>
</evidence>
<organism evidence="3 4">
    <name type="scientific">Gymnopus androsaceus JB14</name>
    <dbReference type="NCBI Taxonomy" id="1447944"/>
    <lineage>
        <taxon>Eukaryota</taxon>
        <taxon>Fungi</taxon>
        <taxon>Dikarya</taxon>
        <taxon>Basidiomycota</taxon>
        <taxon>Agaricomycotina</taxon>
        <taxon>Agaricomycetes</taxon>
        <taxon>Agaricomycetidae</taxon>
        <taxon>Agaricales</taxon>
        <taxon>Marasmiineae</taxon>
        <taxon>Omphalotaceae</taxon>
        <taxon>Gymnopus</taxon>
    </lineage>
</organism>
<evidence type="ECO:0000256" key="1">
    <source>
        <dbReference type="SAM" id="MobiDB-lite"/>
    </source>
</evidence>
<dbReference type="EMBL" id="ML770207">
    <property type="protein sequence ID" value="KAE9384160.1"/>
    <property type="molecule type" value="Genomic_DNA"/>
</dbReference>
<keyword evidence="2" id="KW-0732">Signal</keyword>